<dbReference type="EMBL" id="GISG01055053">
    <property type="protein sequence ID" value="MBA4626094.1"/>
    <property type="molecule type" value="Transcribed_RNA"/>
</dbReference>
<organism evidence="2">
    <name type="scientific">Opuntia streptacantha</name>
    <name type="common">Prickly pear cactus</name>
    <name type="synonym">Opuntia cardona</name>
    <dbReference type="NCBI Taxonomy" id="393608"/>
    <lineage>
        <taxon>Eukaryota</taxon>
        <taxon>Viridiplantae</taxon>
        <taxon>Streptophyta</taxon>
        <taxon>Embryophyta</taxon>
        <taxon>Tracheophyta</taxon>
        <taxon>Spermatophyta</taxon>
        <taxon>Magnoliopsida</taxon>
        <taxon>eudicotyledons</taxon>
        <taxon>Gunneridae</taxon>
        <taxon>Pentapetalae</taxon>
        <taxon>Caryophyllales</taxon>
        <taxon>Cactineae</taxon>
        <taxon>Cactaceae</taxon>
        <taxon>Opuntioideae</taxon>
        <taxon>Opuntia</taxon>
    </lineage>
</organism>
<evidence type="ECO:0000313" key="2">
    <source>
        <dbReference type="EMBL" id="MBA4626094.1"/>
    </source>
</evidence>
<evidence type="ECO:0000256" key="1">
    <source>
        <dbReference type="SAM" id="MobiDB-lite"/>
    </source>
</evidence>
<feature type="region of interest" description="Disordered" evidence="1">
    <location>
        <begin position="1"/>
        <end position="22"/>
    </location>
</feature>
<accession>A0A7C8YT83</accession>
<sequence>MEVADKGSLENQGRKKRRGVRNIANSAEAPPAMIWGLKYQCSIILLRIILEQWIRFMSSLVRRILAVLTTRRSSGCHLRSLFGGNNRFSLWPFSGFFFGFHSSLHLSGNL</sequence>
<reference evidence="2" key="1">
    <citation type="journal article" date="2013" name="J. Plant Res.">
        <title>Effect of fungi and light on seed germination of three Opuntia species from semiarid lands of central Mexico.</title>
        <authorList>
            <person name="Delgado-Sanchez P."/>
            <person name="Jimenez-Bremont J.F."/>
            <person name="Guerrero-Gonzalez Mde L."/>
            <person name="Flores J."/>
        </authorList>
    </citation>
    <scope>NUCLEOTIDE SEQUENCE</scope>
    <source>
        <tissue evidence="2">Cladode</tissue>
    </source>
</reference>
<protein>
    <submittedName>
        <fullName evidence="2">Uncharacterized protein</fullName>
    </submittedName>
</protein>
<dbReference type="AlphaFoldDB" id="A0A7C8YT83"/>
<reference evidence="2" key="2">
    <citation type="submission" date="2020-07" db="EMBL/GenBank/DDBJ databases">
        <authorList>
            <person name="Vera ALvarez R."/>
            <person name="Arias-Moreno D.M."/>
            <person name="Jimenez-Jacinto V."/>
            <person name="Jimenez-Bremont J.F."/>
            <person name="Swaminathan K."/>
            <person name="Moose S.P."/>
            <person name="Guerrero-Gonzalez M.L."/>
            <person name="Marino-Ramirez L."/>
            <person name="Landsman D."/>
            <person name="Rodriguez-Kessler M."/>
            <person name="Delgado-Sanchez P."/>
        </authorList>
    </citation>
    <scope>NUCLEOTIDE SEQUENCE</scope>
    <source>
        <tissue evidence="2">Cladode</tissue>
    </source>
</reference>
<name>A0A7C8YT83_OPUST</name>
<proteinExistence type="predicted"/>